<dbReference type="InterPro" id="IPR036102">
    <property type="entry name" value="OsmC/Ohrsf"/>
</dbReference>
<dbReference type="InterPro" id="IPR003718">
    <property type="entry name" value="OsmC/Ohr_fam"/>
</dbReference>
<dbReference type="PANTHER" id="PTHR39624">
    <property type="entry name" value="PROTEIN INVOLVED IN RIMO-MEDIATED BETA-METHYLTHIOLATION OF RIBOSOMAL PROTEIN S12 YCAO"/>
    <property type="match status" value="1"/>
</dbReference>
<keyword evidence="2" id="KW-1185">Reference proteome</keyword>
<proteinExistence type="predicted"/>
<dbReference type="SUPFAM" id="SSF82784">
    <property type="entry name" value="OsmC-like"/>
    <property type="match status" value="1"/>
</dbReference>
<name>A0ABW4VNQ8_9BACT</name>
<dbReference type="Pfam" id="PF02566">
    <property type="entry name" value="OsmC"/>
    <property type="match status" value="1"/>
</dbReference>
<keyword evidence="1" id="KW-0575">Peroxidase</keyword>
<dbReference type="InterPro" id="IPR015946">
    <property type="entry name" value="KH_dom-like_a/b"/>
</dbReference>
<accession>A0ABW4VNQ8</accession>
<dbReference type="RefSeq" id="WP_376886345.1">
    <property type="nucleotide sequence ID" value="NZ_JBHUHR010000031.1"/>
</dbReference>
<sequence length="138" mass="15664">MKYQLENPIKGKLGSQNYKTSILWRNGELISDEPEKLGGQDLGPDPFTLLLSSLVSCTIATLKMYIDQKGINLPNLEIEANMFYKIENRERVAYIERNIHFGEKLDEELKDKLLLIAENCPVSKTLKGNIHVLTEAIS</sequence>
<keyword evidence="1" id="KW-0560">Oxidoreductase</keyword>
<dbReference type="PANTHER" id="PTHR39624:SF2">
    <property type="entry name" value="OSMC-LIKE PROTEIN"/>
    <property type="match status" value="1"/>
</dbReference>
<dbReference type="Gene3D" id="3.30.300.20">
    <property type="match status" value="1"/>
</dbReference>
<dbReference type="EMBL" id="JBHUHR010000031">
    <property type="protein sequence ID" value="MFD2035386.1"/>
    <property type="molecule type" value="Genomic_DNA"/>
</dbReference>
<dbReference type="GO" id="GO:0004601">
    <property type="term" value="F:peroxidase activity"/>
    <property type="evidence" value="ECO:0007669"/>
    <property type="project" value="UniProtKB-KW"/>
</dbReference>
<comment type="caution">
    <text evidence="1">The sequence shown here is derived from an EMBL/GenBank/DDBJ whole genome shotgun (WGS) entry which is preliminary data.</text>
</comment>
<gene>
    <name evidence="1" type="ORF">ACFSKL_11315</name>
</gene>
<dbReference type="Proteomes" id="UP001597361">
    <property type="component" value="Unassembled WGS sequence"/>
</dbReference>
<evidence type="ECO:0000313" key="2">
    <source>
        <dbReference type="Proteomes" id="UP001597361"/>
    </source>
</evidence>
<evidence type="ECO:0000313" key="1">
    <source>
        <dbReference type="EMBL" id="MFD2035386.1"/>
    </source>
</evidence>
<reference evidence="2" key="1">
    <citation type="journal article" date="2019" name="Int. J. Syst. Evol. Microbiol.">
        <title>The Global Catalogue of Microorganisms (GCM) 10K type strain sequencing project: providing services to taxonomists for standard genome sequencing and annotation.</title>
        <authorList>
            <consortium name="The Broad Institute Genomics Platform"/>
            <consortium name="The Broad Institute Genome Sequencing Center for Infectious Disease"/>
            <person name="Wu L."/>
            <person name="Ma J."/>
        </authorList>
    </citation>
    <scope>NUCLEOTIDE SEQUENCE [LARGE SCALE GENOMIC DNA]</scope>
    <source>
        <strain evidence="2">CGMCC 1.15180</strain>
    </source>
</reference>
<organism evidence="1 2">
    <name type="scientific">Belliella marina</name>
    <dbReference type="NCBI Taxonomy" id="1644146"/>
    <lineage>
        <taxon>Bacteria</taxon>
        <taxon>Pseudomonadati</taxon>
        <taxon>Bacteroidota</taxon>
        <taxon>Cytophagia</taxon>
        <taxon>Cytophagales</taxon>
        <taxon>Cyclobacteriaceae</taxon>
        <taxon>Belliella</taxon>
    </lineage>
</organism>
<dbReference type="EC" id="1.11.1.-" evidence="1"/>
<protein>
    <submittedName>
        <fullName evidence="1">OsmC family protein</fullName>
        <ecNumber evidence="1">1.11.1.-</ecNumber>
    </submittedName>
</protein>